<dbReference type="PANTHER" id="PTHR43220:SF18">
    <property type="entry name" value="TRANSMEMBRANE PROTEIN 41B"/>
    <property type="match status" value="1"/>
</dbReference>
<feature type="transmembrane region" description="Helical" evidence="5">
    <location>
        <begin position="210"/>
        <end position="227"/>
    </location>
</feature>
<protein>
    <recommendedName>
        <fullName evidence="6">VTT domain-containing protein</fullName>
    </recommendedName>
</protein>
<dbReference type="GO" id="GO:0016020">
    <property type="term" value="C:membrane"/>
    <property type="evidence" value="ECO:0007669"/>
    <property type="project" value="UniProtKB-SubCell"/>
</dbReference>
<feature type="transmembrane region" description="Helical" evidence="5">
    <location>
        <begin position="51"/>
        <end position="70"/>
    </location>
</feature>
<feature type="transmembrane region" description="Helical" evidence="5">
    <location>
        <begin position="168"/>
        <end position="190"/>
    </location>
</feature>
<gene>
    <name evidence="7" type="ORF">CUN60_04550</name>
</gene>
<evidence type="ECO:0000313" key="7">
    <source>
        <dbReference type="EMBL" id="AUR51588.1"/>
    </source>
</evidence>
<reference evidence="8" key="1">
    <citation type="submission" date="2017-11" db="EMBL/GenBank/DDBJ databases">
        <authorList>
            <person name="Chan K.G."/>
            <person name="Lee L.S."/>
        </authorList>
    </citation>
    <scope>NUCLEOTIDE SEQUENCE [LARGE SCALE GENOMIC DNA]</scope>
    <source>
        <strain evidence="8">DSM 100970</strain>
    </source>
</reference>
<dbReference type="InterPro" id="IPR032816">
    <property type="entry name" value="VTT_dom"/>
</dbReference>
<dbReference type="PANTHER" id="PTHR43220">
    <property type="match status" value="1"/>
</dbReference>
<evidence type="ECO:0000256" key="5">
    <source>
        <dbReference type="SAM" id="Phobius"/>
    </source>
</evidence>
<dbReference type="AlphaFoldDB" id="A0A2I7N564"/>
<accession>A0A2I7N564</accession>
<keyword evidence="2 5" id="KW-0812">Transmembrane</keyword>
<feature type="transmembrane region" description="Helical" evidence="5">
    <location>
        <begin position="7"/>
        <end position="31"/>
    </location>
</feature>
<evidence type="ECO:0000256" key="1">
    <source>
        <dbReference type="ARBA" id="ARBA00004141"/>
    </source>
</evidence>
<evidence type="ECO:0000259" key="6">
    <source>
        <dbReference type="Pfam" id="PF09335"/>
    </source>
</evidence>
<keyword evidence="4 5" id="KW-0472">Membrane</keyword>
<evidence type="ECO:0000256" key="2">
    <source>
        <dbReference type="ARBA" id="ARBA00022692"/>
    </source>
</evidence>
<dbReference type="EMBL" id="CP024847">
    <property type="protein sequence ID" value="AUR51588.1"/>
    <property type="molecule type" value="Genomic_DNA"/>
</dbReference>
<evidence type="ECO:0000256" key="4">
    <source>
        <dbReference type="ARBA" id="ARBA00023136"/>
    </source>
</evidence>
<sequence>MNKLWYRLLGIGISALVIYMLFNHYGLWSYLSLDGFNHYHQQILEFEQKHVISFTLIYILSYIVLIACCIPGTILFDLLAGFIYGTVLGTPIVLVSYLSGAILNFILVRTLFKDVLHQKFSHLRHIVLRDGGRTRTAYNLIGLRFIPIIPFWLLNILAAILDIPLVTFIITTFIGIIPTSVIYVMIGNGVRSQLAENAKVSLDVLTNPELWIPLVLLALLIIIPNLYKSFKKNS</sequence>
<dbReference type="InterPro" id="IPR045014">
    <property type="entry name" value="TM41A/B"/>
</dbReference>
<dbReference type="Pfam" id="PF09335">
    <property type="entry name" value="VTT_dom"/>
    <property type="match status" value="1"/>
</dbReference>
<proteinExistence type="predicted"/>
<comment type="subcellular location">
    <subcellularLocation>
        <location evidence="1">Membrane</location>
        <topology evidence="1">Multi-pass membrane protein</topology>
    </subcellularLocation>
</comment>
<evidence type="ECO:0000313" key="8">
    <source>
        <dbReference type="Proteomes" id="UP000236655"/>
    </source>
</evidence>
<organism evidence="7 8">
    <name type="scientific">Aquella oligotrophica</name>
    <dbReference type="NCBI Taxonomy" id="2067065"/>
    <lineage>
        <taxon>Bacteria</taxon>
        <taxon>Pseudomonadati</taxon>
        <taxon>Pseudomonadota</taxon>
        <taxon>Betaproteobacteria</taxon>
        <taxon>Neisseriales</taxon>
        <taxon>Neisseriaceae</taxon>
        <taxon>Aquella</taxon>
    </lineage>
</organism>
<feature type="domain" description="VTT" evidence="6">
    <location>
        <begin position="70"/>
        <end position="188"/>
    </location>
</feature>
<dbReference type="OrthoDB" id="9779114at2"/>
<dbReference type="RefSeq" id="WP_102950887.1">
    <property type="nucleotide sequence ID" value="NZ_CP024847.1"/>
</dbReference>
<keyword evidence="3 5" id="KW-1133">Transmembrane helix</keyword>
<evidence type="ECO:0000256" key="3">
    <source>
        <dbReference type="ARBA" id="ARBA00022989"/>
    </source>
</evidence>
<feature type="transmembrane region" description="Helical" evidence="5">
    <location>
        <begin position="82"/>
        <end position="107"/>
    </location>
</feature>
<name>A0A2I7N564_9NEIS</name>
<dbReference type="KEGG" id="nba:CUN60_04550"/>
<keyword evidence="8" id="KW-1185">Reference proteome</keyword>
<dbReference type="Proteomes" id="UP000236655">
    <property type="component" value="Chromosome"/>
</dbReference>
<feature type="transmembrane region" description="Helical" evidence="5">
    <location>
        <begin position="141"/>
        <end position="161"/>
    </location>
</feature>